<proteinExistence type="predicted"/>
<evidence type="ECO:0000313" key="2">
    <source>
        <dbReference type="Proteomes" id="UP000033188"/>
    </source>
</evidence>
<evidence type="ECO:0000313" key="1">
    <source>
        <dbReference type="EMBL" id="CDR97322.1"/>
    </source>
</evidence>
<dbReference type="EMBL" id="LK391709">
    <property type="protein sequence ID" value="CDR97322.1"/>
    <property type="molecule type" value="Genomic_DNA"/>
</dbReference>
<dbReference type="AlphaFoldDB" id="A0A061DBL3"/>
<reference evidence="2" key="1">
    <citation type="journal article" date="2014" name="Nucleic Acids Res.">
        <title>The evolutionary dynamics of variant antigen genes in Babesia reveal a history of genomic innovation underlying host-parasite interaction.</title>
        <authorList>
            <person name="Jackson A.P."/>
            <person name="Otto T.D."/>
            <person name="Darby A."/>
            <person name="Ramaprasad A."/>
            <person name="Xia D."/>
            <person name="Echaide I.E."/>
            <person name="Farber M."/>
            <person name="Gahlot S."/>
            <person name="Gamble J."/>
            <person name="Gupta D."/>
            <person name="Gupta Y."/>
            <person name="Jackson L."/>
            <person name="Malandrin L."/>
            <person name="Malas T.B."/>
            <person name="Moussa E."/>
            <person name="Nair M."/>
            <person name="Reid A.J."/>
            <person name="Sanders M."/>
            <person name="Sharma J."/>
            <person name="Tracey A."/>
            <person name="Quail M.A."/>
            <person name="Weir W."/>
            <person name="Wastling J.M."/>
            <person name="Hall N."/>
            <person name="Willadsen P."/>
            <person name="Lingelbach K."/>
            <person name="Shiels B."/>
            <person name="Tait A."/>
            <person name="Berriman M."/>
            <person name="Allred D.R."/>
            <person name="Pain A."/>
        </authorList>
    </citation>
    <scope>NUCLEOTIDE SEQUENCE [LARGE SCALE GENOMIC DNA]</scope>
    <source>
        <strain evidence="2">Bond</strain>
    </source>
</reference>
<dbReference type="VEuPathDB" id="PiroplasmaDB:BBBOND_0312250"/>
<dbReference type="RefSeq" id="XP_012769508.1">
    <property type="nucleotide sequence ID" value="XM_012914054.1"/>
</dbReference>
<dbReference type="GeneID" id="24565863"/>
<dbReference type="OrthoDB" id="361139at2759"/>
<dbReference type="KEGG" id="bbig:BBBOND_0312250"/>
<sequence length="154" mass="17643">MCDADWPISFESHLYDSQLLAALRGTLKYMLEGSYISKSTADNIMREAAELYHRLLRLNYVKLPSHYMMGRLQQYHHNKHAWYFTVYNPIVCLGYDQASLSAPVNTVVVDENYSHQDPARITSDQPLSDARAAFCYPGYVKIKAVIPYVEPDSS</sequence>
<dbReference type="Proteomes" id="UP000033188">
    <property type="component" value="Chromosome 3"/>
</dbReference>
<organism evidence="1 2">
    <name type="scientific">Babesia bigemina</name>
    <dbReference type="NCBI Taxonomy" id="5866"/>
    <lineage>
        <taxon>Eukaryota</taxon>
        <taxon>Sar</taxon>
        <taxon>Alveolata</taxon>
        <taxon>Apicomplexa</taxon>
        <taxon>Aconoidasida</taxon>
        <taxon>Piroplasmida</taxon>
        <taxon>Babesiidae</taxon>
        <taxon>Babesia</taxon>
    </lineage>
</organism>
<gene>
    <name evidence="1" type="ORF">BBBOND_0312250</name>
</gene>
<accession>A0A061DBL3</accession>
<dbReference type="OMA" id="ADNIMRE"/>
<name>A0A061DBL3_BABBI</name>
<keyword evidence="2" id="KW-1185">Reference proteome</keyword>
<protein>
    <submittedName>
        <fullName evidence="1">Uncharacterized protein</fullName>
    </submittedName>
</protein>